<keyword evidence="3" id="KW-1185">Reference proteome</keyword>
<proteinExistence type="predicted"/>
<evidence type="ECO:0000313" key="2">
    <source>
        <dbReference type="EMBL" id="MDB6178975.1"/>
    </source>
</evidence>
<evidence type="ECO:0000256" key="1">
    <source>
        <dbReference type="SAM" id="Phobius"/>
    </source>
</evidence>
<gene>
    <name evidence="2" type="ORF">PAF17_15900</name>
</gene>
<dbReference type="EMBL" id="JAQBIE010000024">
    <property type="protein sequence ID" value="MDB6178975.1"/>
    <property type="molecule type" value="Genomic_DNA"/>
</dbReference>
<comment type="caution">
    <text evidence="2">The sequence shown here is derived from an EMBL/GenBank/DDBJ whole genome shotgun (WGS) entry which is preliminary data.</text>
</comment>
<keyword evidence="1" id="KW-0812">Transmembrane</keyword>
<organism evidence="2 3">
    <name type="scientific">Paracoccus onchidii</name>
    <dbReference type="NCBI Taxonomy" id="3017813"/>
    <lineage>
        <taxon>Bacteria</taxon>
        <taxon>Pseudomonadati</taxon>
        <taxon>Pseudomonadota</taxon>
        <taxon>Alphaproteobacteria</taxon>
        <taxon>Rhodobacterales</taxon>
        <taxon>Paracoccaceae</taxon>
        <taxon>Paracoccus</taxon>
    </lineage>
</organism>
<keyword evidence="1" id="KW-1133">Transmembrane helix</keyword>
<keyword evidence="1" id="KW-0472">Membrane</keyword>
<reference evidence="2" key="1">
    <citation type="submission" date="2022-12" db="EMBL/GenBank/DDBJ databases">
        <title>Paracoccus onchidii sp. nov., isolated from a marine invertebrate from the South China Sea.</title>
        <authorList>
            <person name="Xu S."/>
            <person name="Liu Z."/>
            <person name="Xu Y."/>
        </authorList>
    </citation>
    <scope>NUCLEOTIDE SEQUENCE</scope>
    <source>
        <strain evidence="2">Z330</strain>
    </source>
</reference>
<dbReference type="Proteomes" id="UP001165641">
    <property type="component" value="Unassembled WGS sequence"/>
</dbReference>
<dbReference type="RefSeq" id="WP_271890091.1">
    <property type="nucleotide sequence ID" value="NZ_JAQBIE010000024.1"/>
</dbReference>
<sequence length="51" mass="5345">MTGIVLTLAGASLAWFLSQKGDDLEMSDDAKKVLGWVAYGVGGLGILMLMT</sequence>
<evidence type="ECO:0000313" key="3">
    <source>
        <dbReference type="Proteomes" id="UP001165641"/>
    </source>
</evidence>
<protein>
    <submittedName>
        <fullName evidence="2">Uncharacterized protein</fullName>
    </submittedName>
</protein>
<name>A0ABT4ZHY9_9RHOB</name>
<accession>A0ABT4ZHY9</accession>
<feature type="transmembrane region" description="Helical" evidence="1">
    <location>
        <begin position="34"/>
        <end position="50"/>
    </location>
</feature>